<evidence type="ECO:0000313" key="3">
    <source>
        <dbReference type="EMBL" id="MBJ7316847.1"/>
    </source>
</evidence>
<proteinExistence type="predicted"/>
<dbReference type="RefSeq" id="WP_199493288.1">
    <property type="nucleotide sequence ID" value="NZ_JAEMOP010000009.1"/>
</dbReference>
<evidence type="ECO:0000313" key="4">
    <source>
        <dbReference type="Proteomes" id="UP000621390"/>
    </source>
</evidence>
<dbReference type="EMBL" id="JAEMOP010000009">
    <property type="protein sequence ID" value="MBJ7316847.1"/>
    <property type="molecule type" value="Genomic_DNA"/>
</dbReference>
<name>A0A8I1KIB3_9GAMM</name>
<keyword evidence="5" id="KW-1185">Reference proteome</keyword>
<comment type="caution">
    <text evidence="3">The sequence shown here is derived from an EMBL/GenBank/DDBJ whole genome shotgun (WGS) entry which is preliminary data.</text>
</comment>
<dbReference type="Proteomes" id="UP000655994">
    <property type="component" value="Unassembled WGS sequence"/>
</dbReference>
<dbReference type="EMBL" id="JAEMOS010000002">
    <property type="protein sequence ID" value="MBJ7265479.1"/>
    <property type="molecule type" value="Genomic_DNA"/>
</dbReference>
<evidence type="ECO:0000256" key="1">
    <source>
        <dbReference type="SAM" id="MobiDB-lite"/>
    </source>
</evidence>
<feature type="region of interest" description="Disordered" evidence="1">
    <location>
        <begin position="109"/>
        <end position="128"/>
    </location>
</feature>
<dbReference type="AlphaFoldDB" id="A0A8I1KIB3"/>
<reference evidence="3 5" key="1">
    <citation type="submission" date="2020-09" db="EMBL/GenBank/DDBJ databases">
        <title>Draft Genomes of Bacterial Isolates from North Pond Shallow Sediments.</title>
        <authorList>
            <person name="Kiel Reese B."/>
            <person name="Mullis M."/>
            <person name="Weisend R.E."/>
        </authorList>
    </citation>
    <scope>NUCLEOTIDE SEQUENCE</scope>
    <source>
        <strain evidence="3">KJE-2</strain>
        <strain evidence="2 5">KJE-3</strain>
    </source>
</reference>
<organism evidence="3 4">
    <name type="scientific">Idiomarina abyssalis</name>
    <dbReference type="NCBI Taxonomy" id="86102"/>
    <lineage>
        <taxon>Bacteria</taxon>
        <taxon>Pseudomonadati</taxon>
        <taxon>Pseudomonadota</taxon>
        <taxon>Gammaproteobacteria</taxon>
        <taxon>Alteromonadales</taxon>
        <taxon>Idiomarinaceae</taxon>
        <taxon>Idiomarina</taxon>
    </lineage>
</organism>
<protein>
    <submittedName>
        <fullName evidence="3">Uncharacterized protein</fullName>
    </submittedName>
</protein>
<evidence type="ECO:0000313" key="5">
    <source>
        <dbReference type="Proteomes" id="UP000655994"/>
    </source>
</evidence>
<evidence type="ECO:0000313" key="2">
    <source>
        <dbReference type="EMBL" id="MBJ7265479.1"/>
    </source>
</evidence>
<dbReference type="Proteomes" id="UP000621390">
    <property type="component" value="Unassembled WGS sequence"/>
</dbReference>
<gene>
    <name evidence="2" type="ORF">JHC10_00840</name>
    <name evidence="3" type="ORF">JHC11_12700</name>
</gene>
<sequence>MQNLHEDNDKVTNDALSSSGGIAAGAVAVGAVAAMSYSPEAHAVCGDVQAKFEKKLAEAIKKPFEDAVYSLFEGVTQSFDMLSASSISVISSSMTSSTDAQNTVKQKLANDRLKRAAEPPADGEEADKSAKQIYASFNAQDERAGAYSASVHKQAHSESYQVAGSYFDSLELDLNSRALKPYLIFSGPSSENMMDEATLSRSINLTVGFGKTNEESAMFYRNHGDGTRDINGYSAAQSLASLVSRQQVATQGLAEAFAMRGNKENPSYLDALGSELNRTYQSKEWRQKVRSHADPTPNSLQLALTMASNNQAQLALLEKEKTLNSVLGVKLMTLLDMGAQNGW</sequence>
<accession>A0A8I1KIB3</accession>